<dbReference type="GO" id="GO:0005739">
    <property type="term" value="C:mitochondrion"/>
    <property type="evidence" value="ECO:0007669"/>
    <property type="project" value="TreeGrafter"/>
</dbReference>
<comment type="caution">
    <text evidence="2">The sequence shown here is derived from an EMBL/GenBank/DDBJ whole genome shotgun (WGS) entry which is preliminary data.</text>
</comment>
<name>A0A9P1J1D5_9PELO</name>
<dbReference type="EMBL" id="CANHGI010000006">
    <property type="protein sequence ID" value="CAI5455103.1"/>
    <property type="molecule type" value="Genomic_DNA"/>
</dbReference>
<reference evidence="2" key="1">
    <citation type="submission" date="2022-11" db="EMBL/GenBank/DDBJ databases">
        <authorList>
            <person name="Kikuchi T."/>
        </authorList>
    </citation>
    <scope>NUCLEOTIDE SEQUENCE</scope>
    <source>
        <strain evidence="2">PS1010</strain>
    </source>
</reference>
<dbReference type="AlphaFoldDB" id="A0A9P1J1D5"/>
<dbReference type="OrthoDB" id="5863171at2759"/>
<dbReference type="Proteomes" id="UP001152747">
    <property type="component" value="Unassembled WGS sequence"/>
</dbReference>
<evidence type="ECO:0008006" key="4">
    <source>
        <dbReference type="Google" id="ProtNLM"/>
    </source>
</evidence>
<dbReference type="SUPFAM" id="SSF89796">
    <property type="entry name" value="CoA-transferase family III (CaiB/BaiF)"/>
    <property type="match status" value="1"/>
</dbReference>
<protein>
    <recommendedName>
        <fullName evidence="4">Alpha-methylacyl-CoA racemase</fullName>
    </recommendedName>
</protein>
<sequence length="345" mass="38199">MQKLLAGIKVVELAGLAPVPYCGLILADFGADVTVVDKKDSSHEQRLNRGKQLKELNLRDPADLKKIREMCRTSDVLLDPFRPGVLEKAGLDPSSLLEENKSLIICRISGYGQTGRMNQDAGHDINYVSMSGMLPTFTGKQASRPWPPANMLADFAGGSLTAAFGIVSAIHARSKNGGEGCVIDCSMTEGVAYIASFIQHYHDQDFMFSDEFSLFSGNCPIYRTYKTKDSKFVAVGCIEPKFHQNMFEVLQIDGSDLFTNPGGMVKQLEDIFLTKTRNEWETVFEGKECCVTPVLDIDEIGSHGLHKDRNNFEKSEKYGGTWIAKPAPKIQTLEDLRKSKSKSKL</sequence>
<dbReference type="PANTHER" id="PTHR48228:SF5">
    <property type="entry name" value="ALPHA-METHYLACYL-COA RACEMASE"/>
    <property type="match status" value="1"/>
</dbReference>
<dbReference type="InterPro" id="IPR003673">
    <property type="entry name" value="CoA-Trfase_fam_III"/>
</dbReference>
<keyword evidence="3" id="KW-1185">Reference proteome</keyword>
<dbReference type="InterPro" id="IPR044855">
    <property type="entry name" value="CoA-Trfase_III_dom3_sf"/>
</dbReference>
<dbReference type="InterPro" id="IPR023606">
    <property type="entry name" value="CoA-Trfase_III_dom_1_sf"/>
</dbReference>
<organism evidence="2 3">
    <name type="scientific">Caenorhabditis angaria</name>
    <dbReference type="NCBI Taxonomy" id="860376"/>
    <lineage>
        <taxon>Eukaryota</taxon>
        <taxon>Metazoa</taxon>
        <taxon>Ecdysozoa</taxon>
        <taxon>Nematoda</taxon>
        <taxon>Chromadorea</taxon>
        <taxon>Rhabditida</taxon>
        <taxon>Rhabditina</taxon>
        <taxon>Rhabditomorpha</taxon>
        <taxon>Rhabditoidea</taxon>
        <taxon>Rhabditidae</taxon>
        <taxon>Peloderinae</taxon>
        <taxon>Caenorhabditis</taxon>
    </lineage>
</organism>
<comment type="similarity">
    <text evidence="1">Belongs to the CoA-transferase III family.</text>
</comment>
<dbReference type="InterPro" id="IPR050509">
    <property type="entry name" value="CoA-transferase_III"/>
</dbReference>
<dbReference type="Gene3D" id="3.40.50.10540">
    <property type="entry name" value="Crotonobetainyl-coa:carnitine coa-transferase, domain 1"/>
    <property type="match status" value="1"/>
</dbReference>
<dbReference type="PANTHER" id="PTHR48228">
    <property type="entry name" value="SUCCINYL-COA--D-CITRAMALATE COA-TRANSFERASE"/>
    <property type="match status" value="1"/>
</dbReference>
<evidence type="ECO:0000256" key="1">
    <source>
        <dbReference type="ARBA" id="ARBA00008383"/>
    </source>
</evidence>
<dbReference type="Pfam" id="PF02515">
    <property type="entry name" value="CoA_transf_3"/>
    <property type="match status" value="1"/>
</dbReference>
<proteinExistence type="inferred from homology"/>
<evidence type="ECO:0000313" key="2">
    <source>
        <dbReference type="EMBL" id="CAI5455103.1"/>
    </source>
</evidence>
<accession>A0A9P1J1D5</accession>
<gene>
    <name evidence="2" type="ORF">CAMP_LOCUS17740</name>
</gene>
<dbReference type="GO" id="GO:0008111">
    <property type="term" value="F:alpha-methylacyl-CoA racemase activity"/>
    <property type="evidence" value="ECO:0007669"/>
    <property type="project" value="TreeGrafter"/>
</dbReference>
<dbReference type="Gene3D" id="3.30.1540.10">
    <property type="entry name" value="formyl-coa transferase, domain 3"/>
    <property type="match status" value="1"/>
</dbReference>
<dbReference type="GO" id="GO:0008206">
    <property type="term" value="P:bile acid metabolic process"/>
    <property type="evidence" value="ECO:0007669"/>
    <property type="project" value="TreeGrafter"/>
</dbReference>
<evidence type="ECO:0000313" key="3">
    <source>
        <dbReference type="Proteomes" id="UP001152747"/>
    </source>
</evidence>